<dbReference type="InParanoid" id="A0A7M7HBZ6"/>
<dbReference type="GeneID" id="100891165"/>
<keyword evidence="1" id="KW-0472">Membrane</keyword>
<dbReference type="PANTHER" id="PTHR36694:SF11">
    <property type="entry name" value="LP21121P-RELATED"/>
    <property type="match status" value="1"/>
</dbReference>
<dbReference type="RefSeq" id="XP_011661518.2">
    <property type="nucleotide sequence ID" value="XM_011663216.2"/>
</dbReference>
<keyword evidence="3" id="KW-1185">Reference proteome</keyword>
<keyword evidence="1" id="KW-0812">Transmembrane</keyword>
<evidence type="ECO:0000256" key="1">
    <source>
        <dbReference type="SAM" id="Phobius"/>
    </source>
</evidence>
<evidence type="ECO:0000313" key="2">
    <source>
        <dbReference type="EnsemblMetazoa" id="XP_011661518"/>
    </source>
</evidence>
<dbReference type="OrthoDB" id="10067585at2759"/>
<name>A0A7M7HBZ6_STRPU</name>
<dbReference type="Proteomes" id="UP000007110">
    <property type="component" value="Unassembled WGS sequence"/>
</dbReference>
<feature type="transmembrane region" description="Helical" evidence="1">
    <location>
        <begin position="78"/>
        <end position="103"/>
    </location>
</feature>
<sequence length="185" mass="20410">MAILTRCCCFDNVRTGSKACGVYSLIYCLVSVGILLWEFVDYIEMSSYTGACSMCELITVAPTNPSLIINGAARKGLYAAYSIDLVVLIFLFIASIILLVGVAKNSKCMLIPYMVAIPLLIVLQLISWIIVFVFIGMGEVAEHVIDIAQCVVWFVVTAPKILCLICVLSQYQELKDGRGRQYNMV</sequence>
<dbReference type="PANTHER" id="PTHR36694">
    <property type="entry name" value="PASIFLORA 1, ISOFORM A-RELATED"/>
    <property type="match status" value="1"/>
</dbReference>
<protein>
    <submittedName>
        <fullName evidence="2">Uncharacterized protein</fullName>
    </submittedName>
</protein>
<keyword evidence="1" id="KW-1133">Transmembrane helix</keyword>
<dbReference type="AlphaFoldDB" id="A0A7M7HBZ6"/>
<proteinExistence type="predicted"/>
<feature type="transmembrane region" description="Helical" evidence="1">
    <location>
        <begin position="110"/>
        <end position="135"/>
    </location>
</feature>
<feature type="transmembrane region" description="Helical" evidence="1">
    <location>
        <begin position="20"/>
        <end position="40"/>
    </location>
</feature>
<evidence type="ECO:0000313" key="3">
    <source>
        <dbReference type="Proteomes" id="UP000007110"/>
    </source>
</evidence>
<organism evidence="2 3">
    <name type="scientific">Strongylocentrotus purpuratus</name>
    <name type="common">Purple sea urchin</name>
    <dbReference type="NCBI Taxonomy" id="7668"/>
    <lineage>
        <taxon>Eukaryota</taxon>
        <taxon>Metazoa</taxon>
        <taxon>Echinodermata</taxon>
        <taxon>Eleutherozoa</taxon>
        <taxon>Echinozoa</taxon>
        <taxon>Echinoidea</taxon>
        <taxon>Euechinoidea</taxon>
        <taxon>Echinacea</taxon>
        <taxon>Camarodonta</taxon>
        <taxon>Echinidea</taxon>
        <taxon>Strongylocentrotidae</taxon>
        <taxon>Strongylocentrotus</taxon>
    </lineage>
</organism>
<feature type="transmembrane region" description="Helical" evidence="1">
    <location>
        <begin position="147"/>
        <end position="168"/>
    </location>
</feature>
<accession>A0A7M7HBZ6</accession>
<dbReference type="OMA" id="CFANTRV"/>
<dbReference type="KEGG" id="spu:100891165"/>
<dbReference type="EnsemblMetazoa" id="XM_011663216">
    <property type="protein sequence ID" value="XP_011661518"/>
    <property type="gene ID" value="LOC100891165"/>
</dbReference>
<reference evidence="2" key="2">
    <citation type="submission" date="2021-01" db="UniProtKB">
        <authorList>
            <consortium name="EnsemblMetazoa"/>
        </authorList>
    </citation>
    <scope>IDENTIFICATION</scope>
</reference>
<reference evidence="3" key="1">
    <citation type="submission" date="2015-02" db="EMBL/GenBank/DDBJ databases">
        <title>Genome sequencing for Strongylocentrotus purpuratus.</title>
        <authorList>
            <person name="Murali S."/>
            <person name="Liu Y."/>
            <person name="Vee V."/>
            <person name="English A."/>
            <person name="Wang M."/>
            <person name="Skinner E."/>
            <person name="Han Y."/>
            <person name="Muzny D.M."/>
            <person name="Worley K.C."/>
            <person name="Gibbs R.A."/>
        </authorList>
    </citation>
    <scope>NUCLEOTIDE SEQUENCE</scope>
</reference>